<dbReference type="EnsemblPlants" id="evm.model.10.86">
    <property type="protein sequence ID" value="cds.evm.model.10.86"/>
    <property type="gene ID" value="evm.TU.10.86"/>
</dbReference>
<dbReference type="Proteomes" id="UP000596661">
    <property type="component" value="Unassembled WGS sequence"/>
</dbReference>
<reference evidence="2" key="1">
    <citation type="submission" date="2021-03" db="UniProtKB">
        <authorList>
            <consortium name="EnsemblPlants"/>
        </authorList>
    </citation>
    <scope>IDENTIFICATION</scope>
</reference>
<proteinExistence type="predicted"/>
<dbReference type="PANTHER" id="PTHR33116:SF84">
    <property type="entry name" value="RNA-DIRECTED DNA POLYMERASE"/>
    <property type="match status" value="1"/>
</dbReference>
<dbReference type="EMBL" id="UZAU01000785">
    <property type="status" value="NOT_ANNOTATED_CDS"/>
    <property type="molecule type" value="Genomic_DNA"/>
</dbReference>
<feature type="domain" description="Reverse transcriptase" evidence="1">
    <location>
        <begin position="1"/>
        <end position="114"/>
    </location>
</feature>
<organism evidence="2 3">
    <name type="scientific">Cannabis sativa</name>
    <name type="common">Hemp</name>
    <name type="synonym">Marijuana</name>
    <dbReference type="NCBI Taxonomy" id="3483"/>
    <lineage>
        <taxon>Eukaryota</taxon>
        <taxon>Viridiplantae</taxon>
        <taxon>Streptophyta</taxon>
        <taxon>Embryophyta</taxon>
        <taxon>Tracheophyta</taxon>
        <taxon>Spermatophyta</taxon>
        <taxon>Magnoliopsida</taxon>
        <taxon>eudicotyledons</taxon>
        <taxon>Gunneridae</taxon>
        <taxon>Pentapetalae</taxon>
        <taxon>rosids</taxon>
        <taxon>fabids</taxon>
        <taxon>Rosales</taxon>
        <taxon>Cannabaceae</taxon>
        <taxon>Cannabis</taxon>
    </lineage>
</organism>
<keyword evidence="3" id="KW-1185">Reference proteome</keyword>
<sequence>MSPLIFVLGMKYLSKLLMKVGTKEDFKFHERCGKPRLNHLCFADDVILFCHGDYVSIYRMLQGLKLFSNTSGLQPSDTKSSIYCCQMNEHEVNRVAAVSGFSKSSLPFKYLGIPVCARQIPASECLAEANGLGLVAWDEICRPKKAGGLGFRRVQEWNEAAIGKYVWAVETKQDSLWIKWVHVVYLEQKKWKEYEAPTTSSWYWK</sequence>
<protein>
    <recommendedName>
        <fullName evidence="1">Reverse transcriptase domain-containing protein</fullName>
    </recommendedName>
</protein>
<dbReference type="Pfam" id="PF00078">
    <property type="entry name" value="RVT_1"/>
    <property type="match status" value="1"/>
</dbReference>
<dbReference type="AlphaFoldDB" id="A0A803QQN4"/>
<dbReference type="OMA" id="ITHIQFM"/>
<evidence type="ECO:0000313" key="2">
    <source>
        <dbReference type="EnsemblPlants" id="cds.evm.model.10.86"/>
    </source>
</evidence>
<accession>A0A803QQN4</accession>
<dbReference type="Gramene" id="evm.model.10.86">
    <property type="protein sequence ID" value="cds.evm.model.10.86"/>
    <property type="gene ID" value="evm.TU.10.86"/>
</dbReference>
<evidence type="ECO:0000313" key="3">
    <source>
        <dbReference type="Proteomes" id="UP000596661"/>
    </source>
</evidence>
<name>A0A803QQN4_CANSA</name>
<dbReference type="PANTHER" id="PTHR33116">
    <property type="entry name" value="REVERSE TRANSCRIPTASE ZINC-BINDING DOMAIN-CONTAINING PROTEIN-RELATED-RELATED"/>
    <property type="match status" value="1"/>
</dbReference>
<dbReference type="InterPro" id="IPR000477">
    <property type="entry name" value="RT_dom"/>
</dbReference>
<evidence type="ECO:0000259" key="1">
    <source>
        <dbReference type="Pfam" id="PF00078"/>
    </source>
</evidence>